<proteinExistence type="predicted"/>
<dbReference type="NCBIfam" id="TIGR00781">
    <property type="entry name" value="ccoO"/>
    <property type="match status" value="1"/>
</dbReference>
<dbReference type="NCBIfam" id="NF011055">
    <property type="entry name" value="PRK14487.1"/>
    <property type="match status" value="1"/>
</dbReference>
<evidence type="ECO:0000256" key="1">
    <source>
        <dbReference type="ARBA" id="ARBA00022617"/>
    </source>
</evidence>
<evidence type="ECO:0000256" key="5">
    <source>
        <dbReference type="SAM" id="MobiDB-lite"/>
    </source>
</evidence>
<organism evidence="8 9">
    <name type="scientific">Achromobacter pulmonis</name>
    <dbReference type="NCBI Taxonomy" id="1389932"/>
    <lineage>
        <taxon>Bacteria</taxon>
        <taxon>Pseudomonadati</taxon>
        <taxon>Pseudomonadota</taxon>
        <taxon>Betaproteobacteria</taxon>
        <taxon>Burkholderiales</taxon>
        <taxon>Alcaligenaceae</taxon>
        <taxon>Achromobacter</taxon>
    </lineage>
</organism>
<keyword evidence="6" id="KW-0472">Membrane</keyword>
<evidence type="ECO:0000259" key="7">
    <source>
        <dbReference type="PROSITE" id="PS51007"/>
    </source>
</evidence>
<evidence type="ECO:0000313" key="8">
    <source>
        <dbReference type="EMBL" id="PND34275.1"/>
    </source>
</evidence>
<keyword evidence="3 4" id="KW-0408">Iron</keyword>
<protein>
    <submittedName>
        <fullName evidence="8">Cytochrome-c oxidase, cbb3-type subunit II</fullName>
    </submittedName>
</protein>
<evidence type="ECO:0000313" key="9">
    <source>
        <dbReference type="Proteomes" id="UP000235994"/>
    </source>
</evidence>
<sequence length="242" mass="26620">MANKQRGFFSHETLEKNIGWMIIASILVVSFAGLVQIIPLFFQHSTTQAVAGVEPYSPLRLMGRDIYIREGCVGCHSQQVRVLAAEVQRYGSYSIAAESVFDRPFLWGSKRTGPDLARVGERYSDDWHRIHLRDPRKVVPESNMPAYPWLEKTVITGADVDQRMRALRKLGVPYTDEEIAAAPKAIEGKTEEDALVAYLQGLGVGVRKARQAEAAEAAKRAAQPPQPAAQPVQPAAPAATGE</sequence>
<reference evidence="8 9" key="1">
    <citation type="submission" date="2018-01" db="EMBL/GenBank/DDBJ databases">
        <title>The draft genome of an aniline degradation strain ANB-1.</title>
        <authorList>
            <person name="Zhang L."/>
            <person name="Jiang J."/>
        </authorList>
    </citation>
    <scope>NUCLEOTIDE SEQUENCE [LARGE SCALE GENOMIC DNA]</scope>
    <source>
        <strain evidence="8 9">ANB-1</strain>
    </source>
</reference>
<keyword evidence="2 4" id="KW-0479">Metal-binding</keyword>
<evidence type="ECO:0000256" key="3">
    <source>
        <dbReference type="ARBA" id="ARBA00023004"/>
    </source>
</evidence>
<dbReference type="EMBL" id="POQS01000002">
    <property type="protein sequence ID" value="PND34275.1"/>
    <property type="molecule type" value="Genomic_DNA"/>
</dbReference>
<evidence type="ECO:0000256" key="6">
    <source>
        <dbReference type="SAM" id="Phobius"/>
    </source>
</evidence>
<feature type="compositionally biased region" description="Low complexity" evidence="5">
    <location>
        <begin position="220"/>
        <end position="242"/>
    </location>
</feature>
<keyword evidence="9" id="KW-1185">Reference proteome</keyword>
<dbReference type="Gene3D" id="6.10.250.2250">
    <property type="match status" value="1"/>
</dbReference>
<dbReference type="Gene3D" id="1.10.760.10">
    <property type="entry name" value="Cytochrome c-like domain"/>
    <property type="match status" value="1"/>
</dbReference>
<feature type="transmembrane region" description="Helical" evidence="6">
    <location>
        <begin position="20"/>
        <end position="42"/>
    </location>
</feature>
<keyword evidence="6" id="KW-0812">Transmembrane</keyword>
<dbReference type="PROSITE" id="PS51007">
    <property type="entry name" value="CYTC"/>
    <property type="match status" value="1"/>
</dbReference>
<dbReference type="AlphaFoldDB" id="A0A2N8KLE1"/>
<evidence type="ECO:0000256" key="4">
    <source>
        <dbReference type="PROSITE-ProRule" id="PRU00433"/>
    </source>
</evidence>
<dbReference type="RefSeq" id="WP_102772344.1">
    <property type="nucleotide sequence ID" value="NZ_POQS01000002.1"/>
</dbReference>
<feature type="region of interest" description="Disordered" evidence="5">
    <location>
        <begin position="209"/>
        <end position="242"/>
    </location>
</feature>
<accession>A0A2N8KLE1</accession>
<name>A0A2N8KLE1_9BURK</name>
<dbReference type="GO" id="GO:0046872">
    <property type="term" value="F:metal ion binding"/>
    <property type="evidence" value="ECO:0007669"/>
    <property type="project" value="UniProtKB-KW"/>
</dbReference>
<keyword evidence="1 4" id="KW-0349">Heme</keyword>
<dbReference type="Pfam" id="PF02433">
    <property type="entry name" value="FixO"/>
    <property type="match status" value="1"/>
</dbReference>
<dbReference type="GO" id="GO:0020037">
    <property type="term" value="F:heme binding"/>
    <property type="evidence" value="ECO:0007669"/>
    <property type="project" value="InterPro"/>
</dbReference>
<dbReference type="InterPro" id="IPR036909">
    <property type="entry name" value="Cyt_c-like_dom_sf"/>
</dbReference>
<feature type="compositionally biased region" description="Basic and acidic residues" evidence="5">
    <location>
        <begin position="210"/>
        <end position="219"/>
    </location>
</feature>
<dbReference type="SUPFAM" id="SSF46626">
    <property type="entry name" value="Cytochrome c"/>
    <property type="match status" value="1"/>
</dbReference>
<dbReference type="Proteomes" id="UP000235994">
    <property type="component" value="Unassembled WGS sequence"/>
</dbReference>
<dbReference type="GO" id="GO:0009055">
    <property type="term" value="F:electron transfer activity"/>
    <property type="evidence" value="ECO:0007669"/>
    <property type="project" value="InterPro"/>
</dbReference>
<feature type="domain" description="Cytochrome c" evidence="7">
    <location>
        <begin position="58"/>
        <end position="203"/>
    </location>
</feature>
<comment type="caution">
    <text evidence="8">The sequence shown here is derived from an EMBL/GenBank/DDBJ whole genome shotgun (WGS) entry which is preliminary data.</text>
</comment>
<dbReference type="InterPro" id="IPR003468">
    <property type="entry name" value="Cyt_c_oxidase_monohaem-su/FixO"/>
</dbReference>
<gene>
    <name evidence="8" type="primary">ccoO</name>
    <name evidence="8" type="ORF">C1I89_08545</name>
</gene>
<evidence type="ECO:0000256" key="2">
    <source>
        <dbReference type="ARBA" id="ARBA00022723"/>
    </source>
</evidence>
<keyword evidence="6" id="KW-1133">Transmembrane helix</keyword>
<dbReference type="InterPro" id="IPR009056">
    <property type="entry name" value="Cyt_c-like_dom"/>
</dbReference>